<keyword evidence="1" id="KW-0732">Signal</keyword>
<evidence type="ECO:0000313" key="3">
    <source>
        <dbReference type="Proteomes" id="UP001501294"/>
    </source>
</evidence>
<dbReference type="PROSITE" id="PS51257">
    <property type="entry name" value="PROKAR_LIPOPROTEIN"/>
    <property type="match status" value="1"/>
</dbReference>
<feature type="signal peptide" evidence="1">
    <location>
        <begin position="1"/>
        <end position="26"/>
    </location>
</feature>
<name>A0ABP8I296_9GAMM</name>
<gene>
    <name evidence="2" type="ORF">GCM10023150_14790</name>
</gene>
<proteinExistence type="predicted"/>
<accession>A0ABP8I296</accession>
<comment type="caution">
    <text evidence="2">The sequence shown here is derived from an EMBL/GenBank/DDBJ whole genome shotgun (WGS) entry which is preliminary data.</text>
</comment>
<evidence type="ECO:0000313" key="2">
    <source>
        <dbReference type="EMBL" id="GAA4349872.1"/>
    </source>
</evidence>
<dbReference type="RefSeq" id="WP_223578241.1">
    <property type="nucleotide sequence ID" value="NZ_BAABFU010000002.1"/>
</dbReference>
<keyword evidence="3" id="KW-1185">Reference proteome</keyword>
<dbReference type="Proteomes" id="UP001501294">
    <property type="component" value="Unassembled WGS sequence"/>
</dbReference>
<reference evidence="3" key="1">
    <citation type="journal article" date="2019" name="Int. J. Syst. Evol. Microbiol.">
        <title>The Global Catalogue of Microorganisms (GCM) 10K type strain sequencing project: providing services to taxonomists for standard genome sequencing and annotation.</title>
        <authorList>
            <consortium name="The Broad Institute Genomics Platform"/>
            <consortium name="The Broad Institute Genome Sequencing Center for Infectious Disease"/>
            <person name="Wu L."/>
            <person name="Ma J."/>
        </authorList>
    </citation>
    <scope>NUCLEOTIDE SEQUENCE [LARGE SCALE GENOMIC DNA]</scope>
    <source>
        <strain evidence="3">JCM 17727</strain>
    </source>
</reference>
<dbReference type="NCBIfam" id="NF047637">
    <property type="entry name" value="lipo_CC0125"/>
    <property type="match status" value="1"/>
</dbReference>
<organism evidence="2 3">
    <name type="scientific">Kangiella taiwanensis</name>
    <dbReference type="NCBI Taxonomy" id="1079179"/>
    <lineage>
        <taxon>Bacteria</taxon>
        <taxon>Pseudomonadati</taxon>
        <taxon>Pseudomonadota</taxon>
        <taxon>Gammaproteobacteria</taxon>
        <taxon>Kangiellales</taxon>
        <taxon>Kangiellaceae</taxon>
        <taxon>Kangiella</taxon>
    </lineage>
</organism>
<evidence type="ECO:0008006" key="4">
    <source>
        <dbReference type="Google" id="ProtNLM"/>
    </source>
</evidence>
<evidence type="ECO:0000256" key="1">
    <source>
        <dbReference type="SAM" id="SignalP"/>
    </source>
</evidence>
<dbReference type="EMBL" id="BAABFU010000002">
    <property type="protein sequence ID" value="GAA4349872.1"/>
    <property type="molecule type" value="Genomic_DNA"/>
</dbReference>
<protein>
    <recommendedName>
        <fullName evidence="4">Lipoprotein</fullName>
    </recommendedName>
</protein>
<feature type="chain" id="PRO_5047400490" description="Lipoprotein" evidence="1">
    <location>
        <begin position="27"/>
        <end position="173"/>
    </location>
</feature>
<sequence length="173" mass="19083">MMKALQLVCISICFILAGCSSKTAYAPAETAEDYGYYSTKISDNRYRIGFNGNTSTSQNTVKDYALLRAAELTLQEGGSWFQVVDRTSDKQTRHTPGHTEVTRTDVIERDCGLLGCETRRRPAYTTTVSVDSGTERNKYSSSLEIVIGSGEKPSSDGQYYDAKQLASTLRDAM</sequence>